<keyword evidence="7" id="KW-1185">Reference proteome</keyword>
<dbReference type="NCBIfam" id="TIGR00229">
    <property type="entry name" value="sensory_box"/>
    <property type="match status" value="1"/>
</dbReference>
<dbReference type="KEGG" id="bhc:JFL75_01355"/>
<dbReference type="SUPFAM" id="SSF52172">
    <property type="entry name" value="CheY-like"/>
    <property type="match status" value="1"/>
</dbReference>
<dbReference type="GO" id="GO:0006355">
    <property type="term" value="P:regulation of DNA-templated transcription"/>
    <property type="evidence" value="ECO:0007669"/>
    <property type="project" value="InterPro"/>
</dbReference>
<keyword evidence="1" id="KW-0597">Phosphoprotein</keyword>
<dbReference type="InterPro" id="IPR001789">
    <property type="entry name" value="Sig_transdc_resp-reg_receiver"/>
</dbReference>
<evidence type="ECO:0000259" key="2">
    <source>
        <dbReference type="PROSITE" id="PS50110"/>
    </source>
</evidence>
<dbReference type="Pfam" id="PF00989">
    <property type="entry name" value="PAS"/>
    <property type="match status" value="1"/>
</dbReference>
<evidence type="ECO:0000259" key="5">
    <source>
        <dbReference type="PROSITE" id="PS50887"/>
    </source>
</evidence>
<dbReference type="Gene3D" id="3.40.50.2300">
    <property type="match status" value="1"/>
</dbReference>
<dbReference type="SUPFAM" id="SSF141868">
    <property type="entry name" value="EAL domain-like"/>
    <property type="match status" value="1"/>
</dbReference>
<feature type="modified residue" description="4-aspartylphosphate" evidence="1">
    <location>
        <position position="55"/>
    </location>
</feature>
<protein>
    <submittedName>
        <fullName evidence="6">EAL domain-containing protein</fullName>
    </submittedName>
</protein>
<dbReference type="PANTHER" id="PTHR44757">
    <property type="entry name" value="DIGUANYLATE CYCLASE DGCP"/>
    <property type="match status" value="1"/>
</dbReference>
<dbReference type="PROSITE" id="PS50887">
    <property type="entry name" value="GGDEF"/>
    <property type="match status" value="1"/>
</dbReference>
<dbReference type="SMART" id="SM00267">
    <property type="entry name" value="GGDEF"/>
    <property type="match status" value="1"/>
</dbReference>
<dbReference type="InterPro" id="IPR000014">
    <property type="entry name" value="PAS"/>
</dbReference>
<proteinExistence type="predicted"/>
<dbReference type="Pfam" id="PF00563">
    <property type="entry name" value="EAL"/>
    <property type="match status" value="1"/>
</dbReference>
<reference evidence="6" key="1">
    <citation type="submission" date="2021-01" db="EMBL/GenBank/DDBJ databases">
        <title>Description of Breznakiella homolactica.</title>
        <authorList>
            <person name="Song Y."/>
            <person name="Brune A."/>
        </authorList>
    </citation>
    <scope>NUCLEOTIDE SEQUENCE</scope>
    <source>
        <strain evidence="6">RmG30</strain>
    </source>
</reference>
<dbReference type="Pfam" id="PF00990">
    <property type="entry name" value="GGDEF"/>
    <property type="match status" value="1"/>
</dbReference>
<dbReference type="NCBIfam" id="TIGR00254">
    <property type="entry name" value="GGDEF"/>
    <property type="match status" value="1"/>
</dbReference>
<dbReference type="InterPro" id="IPR011006">
    <property type="entry name" value="CheY-like_superfamily"/>
</dbReference>
<feature type="domain" description="GGDEF" evidence="5">
    <location>
        <begin position="291"/>
        <end position="424"/>
    </location>
</feature>
<dbReference type="InterPro" id="IPR001633">
    <property type="entry name" value="EAL_dom"/>
</dbReference>
<dbReference type="InterPro" id="IPR029787">
    <property type="entry name" value="Nucleotide_cyclase"/>
</dbReference>
<dbReference type="PANTHER" id="PTHR44757:SF4">
    <property type="entry name" value="DIGUANYLATE CYCLASE DGCE-RELATED"/>
    <property type="match status" value="1"/>
</dbReference>
<evidence type="ECO:0000259" key="4">
    <source>
        <dbReference type="PROSITE" id="PS50883"/>
    </source>
</evidence>
<name>A0A7T7XNK5_9SPIR</name>
<dbReference type="InterPro" id="IPR035919">
    <property type="entry name" value="EAL_sf"/>
</dbReference>
<dbReference type="Gene3D" id="3.30.450.20">
    <property type="entry name" value="PAS domain"/>
    <property type="match status" value="1"/>
</dbReference>
<dbReference type="SMART" id="SM00052">
    <property type="entry name" value="EAL"/>
    <property type="match status" value="1"/>
</dbReference>
<dbReference type="GO" id="GO:0000160">
    <property type="term" value="P:phosphorelay signal transduction system"/>
    <property type="evidence" value="ECO:0007669"/>
    <property type="project" value="InterPro"/>
</dbReference>
<dbReference type="CDD" id="cd01949">
    <property type="entry name" value="GGDEF"/>
    <property type="match status" value="1"/>
</dbReference>
<feature type="domain" description="EAL" evidence="4">
    <location>
        <begin position="435"/>
        <end position="682"/>
    </location>
</feature>
<evidence type="ECO:0000313" key="7">
    <source>
        <dbReference type="Proteomes" id="UP000595917"/>
    </source>
</evidence>
<dbReference type="AlphaFoldDB" id="A0A7T7XNK5"/>
<feature type="domain" description="Response regulatory" evidence="2">
    <location>
        <begin position="5"/>
        <end position="120"/>
    </location>
</feature>
<dbReference type="SUPFAM" id="SSF55073">
    <property type="entry name" value="Nucleotide cyclase"/>
    <property type="match status" value="1"/>
</dbReference>
<dbReference type="InterPro" id="IPR052155">
    <property type="entry name" value="Biofilm_reg_signaling"/>
</dbReference>
<evidence type="ECO:0000313" key="6">
    <source>
        <dbReference type="EMBL" id="QQO09593.1"/>
    </source>
</evidence>
<dbReference type="PROSITE" id="PS50110">
    <property type="entry name" value="RESPONSE_REGULATORY"/>
    <property type="match status" value="1"/>
</dbReference>
<evidence type="ECO:0000259" key="3">
    <source>
        <dbReference type="PROSITE" id="PS50112"/>
    </source>
</evidence>
<organism evidence="6 7">
    <name type="scientific">Breznakiella homolactica</name>
    <dbReference type="NCBI Taxonomy" id="2798577"/>
    <lineage>
        <taxon>Bacteria</taxon>
        <taxon>Pseudomonadati</taxon>
        <taxon>Spirochaetota</taxon>
        <taxon>Spirochaetia</taxon>
        <taxon>Spirochaetales</taxon>
        <taxon>Breznakiellaceae</taxon>
        <taxon>Breznakiella</taxon>
    </lineage>
</organism>
<evidence type="ECO:0000256" key="1">
    <source>
        <dbReference type="PROSITE-ProRule" id="PRU00169"/>
    </source>
</evidence>
<dbReference type="EMBL" id="CP067089">
    <property type="protein sequence ID" value="QQO09593.1"/>
    <property type="molecule type" value="Genomic_DNA"/>
</dbReference>
<dbReference type="PROSITE" id="PS50883">
    <property type="entry name" value="EAL"/>
    <property type="match status" value="1"/>
</dbReference>
<sequence length="682" mass="76611">MENLRILIIGDEETVSLGIQTQLEEAGYIVFDTVPQGKDTLLIVEECNPGLIIIDMQSKGRVDAFETARVLKKQTDLPMICISENGNETVIDQVKSLKPAGYLLKPVKEKDLFSVIKTAKNRKEAERTTTTQGRLFSAILHYVNDGIVAIDPQLTIMFMNPVAAKMSGWTEEDAQGKPIQQVFSLIDSHNLSHLIPKALPEEDKPSLFRDVIMKSHHGNTIIVDGSITKIQSNEDEPSGYVMMLRDISEMKKLSATIDYQATHDTLTGLSNREGFTIKLQDLLEGLKRNGGFHTLMELDIDRFKVINETGGTAAGDELLRQVTDILRSILQRQDISARLGGDEFAVVLRDCMIEDAIGVAQRLQNLIQSHKFVWNKRMFPLSLSIGLVPLTDKDHDTHTVLAAADDACTMAKEEGGNGLNVFQSGDERYQIRRGQMQWVSRINEALVRDQFRLWYQLIDALQDPDDPGKIELLLRLENEDGTFSSPTDFIPPAERYGLIKNIDRWVVETAAKEWRRLKKKRHPITKRVFSVNLSGQTVLDLAFTDFIVKTCETYGVPPAAFCFEVTETVAMQDLTFASKFITTLREKGFTFSLDDFGSGFSSFSYLKNLPVDYLKIDGSIVKDIDENRVNYIMVESINSMCHVIGLKTIGEYARNEKVVKNLKKIGVNYAQGYSISEPAPLP</sequence>
<dbReference type="InterPro" id="IPR000160">
    <property type="entry name" value="GGDEF_dom"/>
</dbReference>
<dbReference type="CDD" id="cd00130">
    <property type="entry name" value="PAS"/>
    <property type="match status" value="1"/>
</dbReference>
<feature type="domain" description="PAS" evidence="3">
    <location>
        <begin position="132"/>
        <end position="202"/>
    </location>
</feature>
<dbReference type="InterPro" id="IPR013767">
    <property type="entry name" value="PAS_fold"/>
</dbReference>
<dbReference type="SMART" id="SM00091">
    <property type="entry name" value="PAS"/>
    <property type="match status" value="1"/>
</dbReference>
<dbReference type="CDD" id="cd01948">
    <property type="entry name" value="EAL"/>
    <property type="match status" value="1"/>
</dbReference>
<dbReference type="InterPro" id="IPR035965">
    <property type="entry name" value="PAS-like_dom_sf"/>
</dbReference>
<dbReference type="SMART" id="SM00448">
    <property type="entry name" value="REC"/>
    <property type="match status" value="1"/>
</dbReference>
<dbReference type="RefSeq" id="WP_215626896.1">
    <property type="nucleotide sequence ID" value="NZ_CP067089.2"/>
</dbReference>
<dbReference type="Gene3D" id="3.30.70.270">
    <property type="match status" value="1"/>
</dbReference>
<dbReference type="Proteomes" id="UP000595917">
    <property type="component" value="Chromosome"/>
</dbReference>
<dbReference type="InterPro" id="IPR043128">
    <property type="entry name" value="Rev_trsase/Diguanyl_cyclase"/>
</dbReference>
<dbReference type="SUPFAM" id="SSF55785">
    <property type="entry name" value="PYP-like sensor domain (PAS domain)"/>
    <property type="match status" value="1"/>
</dbReference>
<dbReference type="Gene3D" id="3.20.20.450">
    <property type="entry name" value="EAL domain"/>
    <property type="match status" value="1"/>
</dbReference>
<dbReference type="PROSITE" id="PS50112">
    <property type="entry name" value="PAS"/>
    <property type="match status" value="1"/>
</dbReference>
<dbReference type="Pfam" id="PF00072">
    <property type="entry name" value="Response_reg"/>
    <property type="match status" value="1"/>
</dbReference>
<accession>A0A7T7XNK5</accession>
<gene>
    <name evidence="6" type="ORF">JFL75_01355</name>
</gene>